<dbReference type="EMBL" id="CABITT030000002">
    <property type="protein sequence ID" value="VVA95176.1"/>
    <property type="molecule type" value="Genomic_DNA"/>
</dbReference>
<keyword evidence="2" id="KW-1185">Reference proteome</keyword>
<dbReference type="Proteomes" id="UP000489600">
    <property type="component" value="Unassembled WGS sequence"/>
</dbReference>
<protein>
    <submittedName>
        <fullName evidence="1">Uncharacterized protein</fullName>
    </submittedName>
</protein>
<gene>
    <name evidence="1" type="ORF">ANE_LOCUS5621</name>
</gene>
<comment type="caution">
    <text evidence="1">The sequence shown here is derived from an EMBL/GenBank/DDBJ whole genome shotgun (WGS) entry which is preliminary data.</text>
</comment>
<dbReference type="InterPro" id="IPR006462">
    <property type="entry name" value="MS5"/>
</dbReference>
<accession>A0A565B0J7</accession>
<proteinExistence type="predicted"/>
<evidence type="ECO:0000313" key="1">
    <source>
        <dbReference type="EMBL" id="VVA95176.1"/>
    </source>
</evidence>
<dbReference type="PANTHER" id="PTHR31260">
    <property type="entry name" value="CYSTATIN/MONELLIN SUPERFAMILY PROTEIN"/>
    <property type="match status" value="1"/>
</dbReference>
<dbReference type="AlphaFoldDB" id="A0A565B0J7"/>
<sequence length="224" mass="25379">MSMNGGDNVKRYQEEVVSKSDLMKLRPSSCLLGGEDEDYQGEVELLIRMLKLHEEEVDFSIRVSNAGGFDIEHLMDSRPSSCLLSCYSNCTNLDDLRCWEVFLYARMGIHKYNMIQGTNLEISYIEKYNLLHNPQYHSYSITLAAKDPDAGGSLVPFQTRVVVRGREIKKMSCPVARIKPGPQENHSLQSTPPLMVDDFYKGTLPVWPSSDDVFADENRLSSQS</sequence>
<reference evidence="1" key="1">
    <citation type="submission" date="2019-07" db="EMBL/GenBank/DDBJ databases">
        <authorList>
            <person name="Dittberner H."/>
        </authorList>
    </citation>
    <scope>NUCLEOTIDE SEQUENCE [LARGE SCALE GENOMIC DNA]</scope>
</reference>
<evidence type="ECO:0000313" key="2">
    <source>
        <dbReference type="Proteomes" id="UP000489600"/>
    </source>
</evidence>
<name>A0A565B0J7_9BRAS</name>
<dbReference type="PANTHER" id="PTHR31260:SF65">
    <property type="entry name" value="BNAANNG28850D PROTEIN"/>
    <property type="match status" value="1"/>
</dbReference>
<organism evidence="1 2">
    <name type="scientific">Arabis nemorensis</name>
    <dbReference type="NCBI Taxonomy" id="586526"/>
    <lineage>
        <taxon>Eukaryota</taxon>
        <taxon>Viridiplantae</taxon>
        <taxon>Streptophyta</taxon>
        <taxon>Embryophyta</taxon>
        <taxon>Tracheophyta</taxon>
        <taxon>Spermatophyta</taxon>
        <taxon>Magnoliopsida</taxon>
        <taxon>eudicotyledons</taxon>
        <taxon>Gunneridae</taxon>
        <taxon>Pentapetalae</taxon>
        <taxon>rosids</taxon>
        <taxon>malvids</taxon>
        <taxon>Brassicales</taxon>
        <taxon>Brassicaceae</taxon>
        <taxon>Arabideae</taxon>
        <taxon>Arabis</taxon>
    </lineage>
</organism>